<keyword evidence="1" id="KW-1133">Transmembrane helix</keyword>
<evidence type="ECO:0000256" key="1">
    <source>
        <dbReference type="SAM" id="Phobius"/>
    </source>
</evidence>
<evidence type="ECO:0000313" key="3">
    <source>
        <dbReference type="WBParaSite" id="jg10128"/>
    </source>
</evidence>
<keyword evidence="2" id="KW-1185">Reference proteome</keyword>
<feature type="transmembrane region" description="Helical" evidence="1">
    <location>
        <begin position="27"/>
        <end position="48"/>
    </location>
</feature>
<proteinExistence type="predicted"/>
<dbReference type="AlphaFoldDB" id="A0A915CM90"/>
<organism evidence="2 3">
    <name type="scientific">Ditylenchus dipsaci</name>
    <dbReference type="NCBI Taxonomy" id="166011"/>
    <lineage>
        <taxon>Eukaryota</taxon>
        <taxon>Metazoa</taxon>
        <taxon>Ecdysozoa</taxon>
        <taxon>Nematoda</taxon>
        <taxon>Chromadorea</taxon>
        <taxon>Rhabditida</taxon>
        <taxon>Tylenchina</taxon>
        <taxon>Tylenchomorpha</taxon>
        <taxon>Sphaerularioidea</taxon>
        <taxon>Anguinidae</taxon>
        <taxon>Anguininae</taxon>
        <taxon>Ditylenchus</taxon>
    </lineage>
</organism>
<dbReference type="Proteomes" id="UP000887574">
    <property type="component" value="Unplaced"/>
</dbReference>
<evidence type="ECO:0000313" key="2">
    <source>
        <dbReference type="Proteomes" id="UP000887574"/>
    </source>
</evidence>
<keyword evidence="1" id="KW-0812">Transmembrane</keyword>
<name>A0A915CM90_9BILA</name>
<protein>
    <submittedName>
        <fullName evidence="3">Uncharacterized protein</fullName>
    </submittedName>
</protein>
<reference evidence="3" key="1">
    <citation type="submission" date="2022-11" db="UniProtKB">
        <authorList>
            <consortium name="WormBaseParasite"/>
        </authorList>
    </citation>
    <scope>IDENTIFICATION</scope>
</reference>
<accession>A0A915CM90</accession>
<sequence length="73" mass="8409">MIPITLSYLGFAAGVMLDTMDDSLDDFIFSISVGMYLYIFLGTLLPEIRDCFNELLKKTWERRPCAQSCNFQE</sequence>
<dbReference type="WBParaSite" id="jg10128">
    <property type="protein sequence ID" value="jg10128"/>
    <property type="gene ID" value="jg10128"/>
</dbReference>
<keyword evidence="1" id="KW-0472">Membrane</keyword>